<dbReference type="Gramene" id="RZC48569">
    <property type="protein sequence ID" value="RZC48569"/>
    <property type="gene ID" value="C5167_016998"/>
</dbReference>
<name>A0A4Y7IM78_PAPSO</name>
<dbReference type="InterPro" id="IPR044730">
    <property type="entry name" value="RNase_H-like_dom_plant"/>
</dbReference>
<dbReference type="EMBL" id="CM010716">
    <property type="protein sequence ID" value="RZC48569.1"/>
    <property type="molecule type" value="Genomic_DNA"/>
</dbReference>
<dbReference type="Gene3D" id="3.30.420.10">
    <property type="entry name" value="Ribonuclease H-like superfamily/Ribonuclease H"/>
    <property type="match status" value="1"/>
</dbReference>
<proteinExistence type="predicted"/>
<evidence type="ECO:0000259" key="1">
    <source>
        <dbReference type="Pfam" id="PF13456"/>
    </source>
</evidence>
<evidence type="ECO:0000313" key="3">
    <source>
        <dbReference type="Proteomes" id="UP000316621"/>
    </source>
</evidence>
<sequence length="106" mass="12111">MLSNCTTTGIAILIRDHAGRFVEGMRFLQHARNITQVEAWGFLHAMQWARAYQYNKVIFENDNKQISDQLSKLTIFTLSEVLNSPASEEFKLQSQISKIINSFSGD</sequence>
<dbReference type="CDD" id="cd06222">
    <property type="entry name" value="RNase_H_like"/>
    <property type="match status" value="1"/>
</dbReference>
<feature type="domain" description="RNase H type-1" evidence="1">
    <location>
        <begin position="6"/>
        <end position="74"/>
    </location>
</feature>
<dbReference type="Proteomes" id="UP000316621">
    <property type="component" value="Chromosome 2"/>
</dbReference>
<dbReference type="GO" id="GO:0004523">
    <property type="term" value="F:RNA-DNA hybrid ribonuclease activity"/>
    <property type="evidence" value="ECO:0007669"/>
    <property type="project" value="InterPro"/>
</dbReference>
<dbReference type="PANTHER" id="PTHR47074:SF48">
    <property type="entry name" value="POLYNUCLEOTIDYL TRANSFERASE, RIBONUCLEASE H-LIKE SUPERFAMILY PROTEIN"/>
    <property type="match status" value="1"/>
</dbReference>
<accession>A0A4Y7IM78</accession>
<protein>
    <recommendedName>
        <fullName evidence="1">RNase H type-1 domain-containing protein</fullName>
    </recommendedName>
</protein>
<dbReference type="Pfam" id="PF13456">
    <property type="entry name" value="RVT_3"/>
    <property type="match status" value="1"/>
</dbReference>
<dbReference type="PANTHER" id="PTHR47074">
    <property type="entry name" value="BNAC02G40300D PROTEIN"/>
    <property type="match status" value="1"/>
</dbReference>
<dbReference type="GO" id="GO:0003676">
    <property type="term" value="F:nucleic acid binding"/>
    <property type="evidence" value="ECO:0007669"/>
    <property type="project" value="InterPro"/>
</dbReference>
<keyword evidence="3" id="KW-1185">Reference proteome</keyword>
<dbReference type="AlphaFoldDB" id="A0A4Y7IM78"/>
<evidence type="ECO:0000313" key="2">
    <source>
        <dbReference type="EMBL" id="RZC48569.1"/>
    </source>
</evidence>
<dbReference type="InterPro" id="IPR052929">
    <property type="entry name" value="RNase_H-like_EbsB-rel"/>
</dbReference>
<dbReference type="InterPro" id="IPR002156">
    <property type="entry name" value="RNaseH_domain"/>
</dbReference>
<reference evidence="2 3" key="1">
    <citation type="journal article" date="2018" name="Science">
        <title>The opium poppy genome and morphinan production.</title>
        <authorList>
            <person name="Guo L."/>
            <person name="Winzer T."/>
            <person name="Yang X."/>
            <person name="Li Y."/>
            <person name="Ning Z."/>
            <person name="He Z."/>
            <person name="Teodor R."/>
            <person name="Lu Y."/>
            <person name="Bowser T.A."/>
            <person name="Graham I.A."/>
            <person name="Ye K."/>
        </authorList>
    </citation>
    <scope>NUCLEOTIDE SEQUENCE [LARGE SCALE GENOMIC DNA]</scope>
    <source>
        <strain evidence="3">cv. HN1</strain>
        <tissue evidence="2">Leaves</tissue>
    </source>
</reference>
<gene>
    <name evidence="2" type="ORF">C5167_016998</name>
</gene>
<organism evidence="2 3">
    <name type="scientific">Papaver somniferum</name>
    <name type="common">Opium poppy</name>
    <dbReference type="NCBI Taxonomy" id="3469"/>
    <lineage>
        <taxon>Eukaryota</taxon>
        <taxon>Viridiplantae</taxon>
        <taxon>Streptophyta</taxon>
        <taxon>Embryophyta</taxon>
        <taxon>Tracheophyta</taxon>
        <taxon>Spermatophyta</taxon>
        <taxon>Magnoliopsida</taxon>
        <taxon>Ranunculales</taxon>
        <taxon>Papaveraceae</taxon>
        <taxon>Papaveroideae</taxon>
        <taxon>Papaver</taxon>
    </lineage>
</organism>
<dbReference type="InterPro" id="IPR036397">
    <property type="entry name" value="RNaseH_sf"/>
</dbReference>